<name>A0A5N7C1S5_PETAA</name>
<dbReference type="InterPro" id="IPR022794">
    <property type="entry name" value="Bul1_C"/>
</dbReference>
<dbReference type="GO" id="GO:0030674">
    <property type="term" value="F:protein-macromolecule adaptor activity"/>
    <property type="evidence" value="ECO:0007669"/>
    <property type="project" value="TreeGrafter"/>
</dbReference>
<dbReference type="GO" id="GO:0070086">
    <property type="term" value="P:ubiquitin-dependent endocytosis"/>
    <property type="evidence" value="ECO:0007669"/>
    <property type="project" value="TreeGrafter"/>
</dbReference>
<dbReference type="PANTHER" id="PTHR11188">
    <property type="entry name" value="ARRESTIN DOMAIN CONTAINING PROTEIN"/>
    <property type="match status" value="1"/>
</dbReference>
<protein>
    <recommendedName>
        <fullName evidence="2">Bul1 C-terminal domain-containing protein</fullName>
    </recommendedName>
</protein>
<dbReference type="InterPro" id="IPR014752">
    <property type="entry name" value="Arrestin-like_C"/>
</dbReference>
<dbReference type="AlphaFoldDB" id="A0A5N7C1S5"/>
<dbReference type="GO" id="GO:0031625">
    <property type="term" value="F:ubiquitin protein ligase binding"/>
    <property type="evidence" value="ECO:0007669"/>
    <property type="project" value="TreeGrafter"/>
</dbReference>
<dbReference type="Proteomes" id="UP000326877">
    <property type="component" value="Unassembled WGS sequence"/>
</dbReference>
<evidence type="ECO:0000256" key="1">
    <source>
        <dbReference type="ARBA" id="ARBA00005298"/>
    </source>
</evidence>
<proteinExistence type="inferred from homology"/>
<dbReference type="Pfam" id="PF04426">
    <property type="entry name" value="Bul1_C"/>
    <property type="match status" value="1"/>
</dbReference>
<dbReference type="EMBL" id="ML735289">
    <property type="protein sequence ID" value="KAE8387687.1"/>
    <property type="molecule type" value="Genomic_DNA"/>
</dbReference>
<evidence type="ECO:0000313" key="3">
    <source>
        <dbReference type="EMBL" id="KAE8387687.1"/>
    </source>
</evidence>
<dbReference type="PANTHER" id="PTHR11188:SF17">
    <property type="entry name" value="FI21816P1"/>
    <property type="match status" value="1"/>
</dbReference>
<accession>A0A5N7C1S5</accession>
<reference evidence="3" key="1">
    <citation type="submission" date="2019-04" db="EMBL/GenBank/DDBJ databases">
        <title>Friends and foes A comparative genomics studyof 23 Aspergillus species from section Flavi.</title>
        <authorList>
            <consortium name="DOE Joint Genome Institute"/>
            <person name="Kjaerbolling I."/>
            <person name="Vesth T."/>
            <person name="Frisvad J.C."/>
            <person name="Nybo J.L."/>
            <person name="Theobald S."/>
            <person name="Kildgaard S."/>
            <person name="Isbrandt T."/>
            <person name="Kuo A."/>
            <person name="Sato A."/>
            <person name="Lyhne E.K."/>
            <person name="Kogle M.E."/>
            <person name="Wiebenga A."/>
            <person name="Kun R.S."/>
            <person name="Lubbers R.J."/>
            <person name="Makela M.R."/>
            <person name="Barry K."/>
            <person name="Chovatia M."/>
            <person name="Clum A."/>
            <person name="Daum C."/>
            <person name="Haridas S."/>
            <person name="He G."/>
            <person name="LaButti K."/>
            <person name="Lipzen A."/>
            <person name="Mondo S."/>
            <person name="Riley R."/>
            <person name="Salamov A."/>
            <person name="Simmons B.A."/>
            <person name="Magnuson J.K."/>
            <person name="Henrissat B."/>
            <person name="Mortensen U.H."/>
            <person name="Larsen T.O."/>
            <person name="Devries R.P."/>
            <person name="Grigoriev I.V."/>
            <person name="Machida M."/>
            <person name="Baker S.E."/>
            <person name="Andersen M.R."/>
        </authorList>
    </citation>
    <scope>NUCLEOTIDE SEQUENCE [LARGE SCALE GENOMIC DNA]</scope>
    <source>
        <strain evidence="3">IBT 14317</strain>
    </source>
</reference>
<evidence type="ECO:0000259" key="2">
    <source>
        <dbReference type="Pfam" id="PF04426"/>
    </source>
</evidence>
<dbReference type="Gene3D" id="2.60.40.640">
    <property type="match status" value="1"/>
</dbReference>
<dbReference type="GO" id="GO:0005829">
    <property type="term" value="C:cytosol"/>
    <property type="evidence" value="ECO:0007669"/>
    <property type="project" value="TreeGrafter"/>
</dbReference>
<sequence>MKAAQYIPQLIASLSPRPAMEIRLTSKHTVFTTGQTIEGELTLPRRNTTQYARISVALIGRTTTSIMNSLPFPNSGSTMDDTFLQMHHTETLKASHDQRIFPFSFVIPDALPFDSCYEKIPSGNDHLQLPPSVDYSSDRCCPEMCSVVYYIHAEVVIGNERLHATRQVQLLPLYHEQPPRFGADGEDNETHMSDSTALRLSLLSAKMGRVTVRAREAKPLYLPPDQPHHGSTIAPIRLDLALSRLHPDAGFPADCQVKVTLEAVTYFTALPMVKLPTSQGQLFSASVCSWKNKSIGLTWRGNKDDSYSSSIVVPIPVPSDTSVIPTFHHCYVAREYFAKVELTVGYSRALRIKVPVQIYNSLPN</sequence>
<feature type="domain" description="Bul1 C-terminal" evidence="2">
    <location>
        <begin position="289"/>
        <end position="360"/>
    </location>
</feature>
<comment type="similarity">
    <text evidence="1">Belongs to the arrestin family.</text>
</comment>
<dbReference type="OrthoDB" id="2283785at2759"/>
<gene>
    <name evidence="3" type="ORF">BDV23DRAFT_121987</name>
</gene>
<dbReference type="InterPro" id="IPR050357">
    <property type="entry name" value="Arrestin_domain-protein"/>
</dbReference>
<organism evidence="3">
    <name type="scientific">Petromyces alliaceus</name>
    <name type="common">Aspergillus alliaceus</name>
    <dbReference type="NCBI Taxonomy" id="209559"/>
    <lineage>
        <taxon>Eukaryota</taxon>
        <taxon>Fungi</taxon>
        <taxon>Dikarya</taxon>
        <taxon>Ascomycota</taxon>
        <taxon>Pezizomycotina</taxon>
        <taxon>Eurotiomycetes</taxon>
        <taxon>Eurotiomycetidae</taxon>
        <taxon>Eurotiales</taxon>
        <taxon>Aspergillaceae</taxon>
        <taxon>Aspergillus</taxon>
        <taxon>Aspergillus subgen. Circumdati</taxon>
    </lineage>
</organism>
<dbReference type="GO" id="GO:0005886">
    <property type="term" value="C:plasma membrane"/>
    <property type="evidence" value="ECO:0007669"/>
    <property type="project" value="TreeGrafter"/>
</dbReference>